<proteinExistence type="predicted"/>
<sequence length="79" mass="8982">MDFEKLANELNQATESSNIEKEDTLDVVKDSNFQSGYRVDIYWRAGTDGDGNNQIDLADLFFEDLNNSKVNAVLDKYRG</sequence>
<comment type="caution">
    <text evidence="1">The sequence shown here is derived from an EMBL/GenBank/DDBJ whole genome shotgun (WGS) entry which is preliminary data.</text>
</comment>
<name>A0A437SU51_9LACO</name>
<dbReference type="Proteomes" id="UP000288291">
    <property type="component" value="Unassembled WGS sequence"/>
</dbReference>
<gene>
    <name evidence="1" type="ORF">EJK17_07840</name>
</gene>
<keyword evidence="2" id="KW-1185">Reference proteome</keyword>
<dbReference type="RefSeq" id="WP_103661418.1">
    <property type="nucleotide sequence ID" value="NZ_ML136888.1"/>
</dbReference>
<accession>A0A437SU51</accession>
<dbReference type="AlphaFoldDB" id="A0A437SU51"/>
<reference evidence="1 2" key="1">
    <citation type="submission" date="2018-12" db="EMBL/GenBank/DDBJ databases">
        <authorList>
            <person name="Meng J."/>
        </authorList>
    </citation>
    <scope>NUCLEOTIDE SEQUENCE [LARGE SCALE GENOMIC DNA]</scope>
    <source>
        <strain evidence="1 2">HT111-2</strain>
    </source>
</reference>
<evidence type="ECO:0000313" key="2">
    <source>
        <dbReference type="Proteomes" id="UP000288291"/>
    </source>
</evidence>
<dbReference type="EMBL" id="RXIA01000020">
    <property type="protein sequence ID" value="RVU70414.1"/>
    <property type="molecule type" value="Genomic_DNA"/>
</dbReference>
<evidence type="ECO:0000313" key="1">
    <source>
        <dbReference type="EMBL" id="RVU70414.1"/>
    </source>
</evidence>
<protein>
    <submittedName>
        <fullName evidence="1">Uncharacterized protein</fullName>
    </submittedName>
</protein>
<organism evidence="1 2">
    <name type="scientific">Lactobacillus xujianguonis</name>
    <dbReference type="NCBI Taxonomy" id="2495899"/>
    <lineage>
        <taxon>Bacteria</taxon>
        <taxon>Bacillati</taxon>
        <taxon>Bacillota</taxon>
        <taxon>Bacilli</taxon>
        <taxon>Lactobacillales</taxon>
        <taxon>Lactobacillaceae</taxon>
        <taxon>Lactobacillus</taxon>
    </lineage>
</organism>